<sequence>LLEHRVRHAVSIDDDVLGRTAGLLAELFDSAYEGVEQVHGLFLAEHLKTRRNAPSGLVEIRVAHYSDHRTRTFIGREIPKENRACGTSCRVLLV</sequence>
<evidence type="ECO:0000313" key="2">
    <source>
        <dbReference type="Proteomes" id="UP001328107"/>
    </source>
</evidence>
<comment type="caution">
    <text evidence="1">The sequence shown here is derived from an EMBL/GenBank/DDBJ whole genome shotgun (WGS) entry which is preliminary data.</text>
</comment>
<dbReference type="AlphaFoldDB" id="A0AAN5ICK6"/>
<feature type="non-terminal residue" evidence="1">
    <location>
        <position position="1"/>
    </location>
</feature>
<accession>A0AAN5ICK6</accession>
<evidence type="ECO:0000313" key="1">
    <source>
        <dbReference type="EMBL" id="GMR61257.1"/>
    </source>
</evidence>
<dbReference type="EMBL" id="BTRK01000006">
    <property type="protein sequence ID" value="GMR61257.1"/>
    <property type="molecule type" value="Genomic_DNA"/>
</dbReference>
<feature type="non-terminal residue" evidence="1">
    <location>
        <position position="94"/>
    </location>
</feature>
<protein>
    <submittedName>
        <fullName evidence="1">Uncharacterized protein</fullName>
    </submittedName>
</protein>
<gene>
    <name evidence="1" type="ORF">PMAYCL1PPCAC_31452</name>
</gene>
<name>A0AAN5ICK6_9BILA</name>
<proteinExistence type="predicted"/>
<dbReference type="Proteomes" id="UP001328107">
    <property type="component" value="Unassembled WGS sequence"/>
</dbReference>
<keyword evidence="2" id="KW-1185">Reference proteome</keyword>
<reference evidence="2" key="1">
    <citation type="submission" date="2022-10" db="EMBL/GenBank/DDBJ databases">
        <title>Genome assembly of Pristionchus species.</title>
        <authorList>
            <person name="Yoshida K."/>
            <person name="Sommer R.J."/>
        </authorList>
    </citation>
    <scope>NUCLEOTIDE SEQUENCE [LARGE SCALE GENOMIC DNA]</scope>
    <source>
        <strain evidence="2">RS5460</strain>
    </source>
</reference>
<organism evidence="1 2">
    <name type="scientific">Pristionchus mayeri</name>
    <dbReference type="NCBI Taxonomy" id="1317129"/>
    <lineage>
        <taxon>Eukaryota</taxon>
        <taxon>Metazoa</taxon>
        <taxon>Ecdysozoa</taxon>
        <taxon>Nematoda</taxon>
        <taxon>Chromadorea</taxon>
        <taxon>Rhabditida</taxon>
        <taxon>Rhabditina</taxon>
        <taxon>Diplogasteromorpha</taxon>
        <taxon>Diplogasteroidea</taxon>
        <taxon>Neodiplogasteridae</taxon>
        <taxon>Pristionchus</taxon>
    </lineage>
</organism>